<name>A0ABD4T4T0_9CYAN</name>
<gene>
    <name evidence="1" type="ORF">QQ91_0012230</name>
</gene>
<dbReference type="AlphaFoldDB" id="A0ABD4T4T0"/>
<protein>
    <submittedName>
        <fullName evidence="1">Uncharacterized protein</fullName>
    </submittedName>
</protein>
<dbReference type="RefSeq" id="WP_166282442.1">
    <property type="nucleotide sequence ID" value="NZ_JTHE03000065.1"/>
</dbReference>
<keyword evidence="2" id="KW-1185">Reference proteome</keyword>
<proteinExistence type="predicted"/>
<sequence>MHTTATCGTCRHYDDIHNMCPLYKTNLTVGEVYLKRLPDSPACIKQYQSPVEECVMER</sequence>
<comment type="caution">
    <text evidence="1">The sequence shown here is derived from an EMBL/GenBank/DDBJ whole genome shotgun (WGS) entry which is preliminary data.</text>
</comment>
<accession>A0ABD4T4T0</accession>
<dbReference type="EMBL" id="JTHE03000065">
    <property type="protein sequence ID" value="MCM1983585.1"/>
    <property type="molecule type" value="Genomic_DNA"/>
</dbReference>
<evidence type="ECO:0000313" key="1">
    <source>
        <dbReference type="EMBL" id="MCM1983585.1"/>
    </source>
</evidence>
<organism evidence="1 2">
    <name type="scientific">Lyngbya confervoides BDU141951</name>
    <dbReference type="NCBI Taxonomy" id="1574623"/>
    <lineage>
        <taxon>Bacteria</taxon>
        <taxon>Bacillati</taxon>
        <taxon>Cyanobacteriota</taxon>
        <taxon>Cyanophyceae</taxon>
        <taxon>Oscillatoriophycideae</taxon>
        <taxon>Oscillatoriales</taxon>
        <taxon>Microcoleaceae</taxon>
        <taxon>Lyngbya</taxon>
    </lineage>
</organism>
<dbReference type="Proteomes" id="UP000031561">
    <property type="component" value="Unassembled WGS sequence"/>
</dbReference>
<reference evidence="1 2" key="1">
    <citation type="journal article" date="2015" name="Genome Announc.">
        <title>Draft Genome Sequence of Filamentous Marine Cyanobacterium Lyngbya confervoides Strain BDU141951.</title>
        <authorList>
            <person name="Chandrababunaidu M.M."/>
            <person name="Sen D."/>
            <person name="Tripathy S."/>
        </authorList>
    </citation>
    <scope>NUCLEOTIDE SEQUENCE [LARGE SCALE GENOMIC DNA]</scope>
    <source>
        <strain evidence="1 2">BDU141951</strain>
    </source>
</reference>
<evidence type="ECO:0000313" key="2">
    <source>
        <dbReference type="Proteomes" id="UP000031561"/>
    </source>
</evidence>